<dbReference type="Pfam" id="PF00702">
    <property type="entry name" value="Hydrolase"/>
    <property type="match status" value="1"/>
</dbReference>
<dbReference type="PANTHER" id="PTHR43611:SF3">
    <property type="entry name" value="FLAVIN MONONUCLEOTIDE HYDROLASE 1, CHLOROPLATIC"/>
    <property type="match status" value="1"/>
</dbReference>
<dbReference type="RefSeq" id="WP_379572014.1">
    <property type="nucleotide sequence ID" value="NZ_JBHUFV010000016.1"/>
</dbReference>
<keyword evidence="2" id="KW-1185">Reference proteome</keyword>
<name>A0ABW4SRG9_9ACTN</name>
<sequence>MTWVLFDYGNVLSLPQPKADVEAMAAAAGADQDTFERGYWKHRLEFDRGTITPRAFWSLALNRDVGDEEVARLVELDVASWSHPNRDTVAVMERLPRVALLSNAPDCVADGIDGLPWMARVEPRFYSARMRMTKPDPEIYLAVLDGLGAEPGEVTFVDDRLENIEAAERVGIVGVHFREPGDLAPLLG</sequence>
<proteinExistence type="predicted"/>
<protein>
    <submittedName>
        <fullName evidence="1">HAD family hydrolase</fullName>
    </submittedName>
</protein>
<dbReference type="NCBIfam" id="TIGR01509">
    <property type="entry name" value="HAD-SF-IA-v3"/>
    <property type="match status" value="1"/>
</dbReference>
<dbReference type="Gene3D" id="1.10.150.240">
    <property type="entry name" value="Putative phosphatase, domain 2"/>
    <property type="match status" value="1"/>
</dbReference>
<comment type="caution">
    <text evidence="1">The sequence shown here is derived from an EMBL/GenBank/DDBJ whole genome shotgun (WGS) entry which is preliminary data.</text>
</comment>
<keyword evidence="1" id="KW-0378">Hydrolase</keyword>
<dbReference type="Proteomes" id="UP001597368">
    <property type="component" value="Unassembled WGS sequence"/>
</dbReference>
<dbReference type="InterPro" id="IPR023198">
    <property type="entry name" value="PGP-like_dom2"/>
</dbReference>
<evidence type="ECO:0000313" key="1">
    <source>
        <dbReference type="EMBL" id="MFD1932078.1"/>
    </source>
</evidence>
<dbReference type="SUPFAM" id="SSF56784">
    <property type="entry name" value="HAD-like"/>
    <property type="match status" value="1"/>
</dbReference>
<evidence type="ECO:0000313" key="2">
    <source>
        <dbReference type="Proteomes" id="UP001597368"/>
    </source>
</evidence>
<dbReference type="GO" id="GO:0016787">
    <property type="term" value="F:hydrolase activity"/>
    <property type="evidence" value="ECO:0007669"/>
    <property type="project" value="UniProtKB-KW"/>
</dbReference>
<dbReference type="InterPro" id="IPR023214">
    <property type="entry name" value="HAD_sf"/>
</dbReference>
<dbReference type="Gene3D" id="3.40.50.1000">
    <property type="entry name" value="HAD superfamily/HAD-like"/>
    <property type="match status" value="1"/>
</dbReference>
<dbReference type="CDD" id="cd02603">
    <property type="entry name" value="HAD_sEH-N_like"/>
    <property type="match status" value="1"/>
</dbReference>
<dbReference type="InterPro" id="IPR036412">
    <property type="entry name" value="HAD-like_sf"/>
</dbReference>
<accession>A0ABW4SRG9</accession>
<gene>
    <name evidence="1" type="ORF">ACFSKW_11395</name>
</gene>
<reference evidence="2" key="1">
    <citation type="journal article" date="2019" name="Int. J. Syst. Evol. Microbiol.">
        <title>The Global Catalogue of Microorganisms (GCM) 10K type strain sequencing project: providing services to taxonomists for standard genome sequencing and annotation.</title>
        <authorList>
            <consortium name="The Broad Institute Genomics Platform"/>
            <consortium name="The Broad Institute Genome Sequencing Center for Infectious Disease"/>
            <person name="Wu L."/>
            <person name="Ma J."/>
        </authorList>
    </citation>
    <scope>NUCLEOTIDE SEQUENCE [LARGE SCALE GENOMIC DNA]</scope>
    <source>
        <strain evidence="2">ICMP 6774ER</strain>
    </source>
</reference>
<organism evidence="1 2">
    <name type="scientific">Nonomuraea mangrovi</name>
    <dbReference type="NCBI Taxonomy" id="2316207"/>
    <lineage>
        <taxon>Bacteria</taxon>
        <taxon>Bacillati</taxon>
        <taxon>Actinomycetota</taxon>
        <taxon>Actinomycetes</taxon>
        <taxon>Streptosporangiales</taxon>
        <taxon>Streptosporangiaceae</taxon>
        <taxon>Nonomuraea</taxon>
    </lineage>
</organism>
<dbReference type="InterPro" id="IPR006439">
    <property type="entry name" value="HAD-SF_hydro_IA"/>
</dbReference>
<dbReference type="PANTHER" id="PTHR43611">
    <property type="entry name" value="ALPHA-D-GLUCOSE 1-PHOSPHATE PHOSPHATASE"/>
    <property type="match status" value="1"/>
</dbReference>
<dbReference type="EMBL" id="JBHUFV010000016">
    <property type="protein sequence ID" value="MFD1932078.1"/>
    <property type="molecule type" value="Genomic_DNA"/>
</dbReference>